<feature type="non-terminal residue" evidence="1">
    <location>
        <position position="1"/>
    </location>
</feature>
<reference evidence="1" key="1">
    <citation type="submission" date="2021-03" db="EMBL/GenBank/DDBJ databases">
        <title>Evolutionary priming and transition to the ectomycorrhizal habit in an iconic lineage of mushroom-forming fungi: is preadaptation a requirement?</title>
        <authorList>
            <consortium name="DOE Joint Genome Institute"/>
            <person name="Looney B.P."/>
            <person name="Miyauchi S."/>
            <person name="Morin E."/>
            <person name="Drula E."/>
            <person name="Courty P.E."/>
            <person name="Chicoki N."/>
            <person name="Fauchery L."/>
            <person name="Kohler A."/>
            <person name="Kuo A."/>
            <person name="LaButti K."/>
            <person name="Pangilinan J."/>
            <person name="Lipzen A."/>
            <person name="Riley R."/>
            <person name="Andreopoulos W."/>
            <person name="He G."/>
            <person name="Johnson J."/>
            <person name="Barry K.W."/>
            <person name="Grigoriev I.V."/>
            <person name="Nagy L."/>
            <person name="Hibbett D."/>
            <person name="Henrissat B."/>
            <person name="Matheny P.B."/>
            <person name="Labbe J."/>
            <person name="Martin A.F."/>
        </authorList>
    </citation>
    <scope>NUCLEOTIDE SEQUENCE</scope>
    <source>
        <strain evidence="1">BPL698</strain>
    </source>
</reference>
<protein>
    <submittedName>
        <fullName evidence="1">Uncharacterized protein</fullName>
    </submittedName>
</protein>
<dbReference type="EMBL" id="JAGFNK010000244">
    <property type="protein sequence ID" value="KAI9455896.1"/>
    <property type="molecule type" value="Genomic_DNA"/>
</dbReference>
<feature type="non-terminal residue" evidence="1">
    <location>
        <position position="51"/>
    </location>
</feature>
<comment type="caution">
    <text evidence="1">The sequence shown here is derived from an EMBL/GenBank/DDBJ whole genome shotgun (WGS) entry which is preliminary data.</text>
</comment>
<proteinExistence type="predicted"/>
<accession>A0ACC0U176</accession>
<dbReference type="Proteomes" id="UP001207468">
    <property type="component" value="Unassembled WGS sequence"/>
</dbReference>
<name>A0ACC0U176_9AGAM</name>
<evidence type="ECO:0000313" key="1">
    <source>
        <dbReference type="EMBL" id="KAI9455896.1"/>
    </source>
</evidence>
<organism evidence="1 2">
    <name type="scientific">Russula earlei</name>
    <dbReference type="NCBI Taxonomy" id="71964"/>
    <lineage>
        <taxon>Eukaryota</taxon>
        <taxon>Fungi</taxon>
        <taxon>Dikarya</taxon>
        <taxon>Basidiomycota</taxon>
        <taxon>Agaricomycotina</taxon>
        <taxon>Agaricomycetes</taxon>
        <taxon>Russulales</taxon>
        <taxon>Russulaceae</taxon>
        <taxon>Russula</taxon>
    </lineage>
</organism>
<sequence>VWVMGYQGVMGYGTTLPAYQVGIPEIVWEIRGYGLCGRWVKRETTVLLFEI</sequence>
<evidence type="ECO:0000313" key="2">
    <source>
        <dbReference type="Proteomes" id="UP001207468"/>
    </source>
</evidence>
<keyword evidence="2" id="KW-1185">Reference proteome</keyword>
<gene>
    <name evidence="1" type="ORF">F5148DRAFT_954212</name>
</gene>